<dbReference type="EMBL" id="LXQA011212242">
    <property type="protein sequence ID" value="MCI89150.1"/>
    <property type="molecule type" value="Genomic_DNA"/>
</dbReference>
<evidence type="ECO:0000256" key="1">
    <source>
        <dbReference type="SAM" id="MobiDB-lite"/>
    </source>
</evidence>
<proteinExistence type="predicted"/>
<reference evidence="2 3" key="1">
    <citation type="journal article" date="2018" name="Front. Plant Sci.">
        <title>Red Clover (Trifolium pratense) and Zigzag Clover (T. medium) - A Picture of Genomic Similarities and Differences.</title>
        <authorList>
            <person name="Dluhosova J."/>
            <person name="Istvanek J."/>
            <person name="Nedelnik J."/>
            <person name="Repkova J."/>
        </authorList>
    </citation>
    <scope>NUCLEOTIDE SEQUENCE [LARGE SCALE GENOMIC DNA]</scope>
    <source>
        <strain evidence="3">cv. 10/8</strain>
        <tissue evidence="2">Leaf</tissue>
    </source>
</reference>
<protein>
    <submittedName>
        <fullName evidence="2">Uncharacterized protein</fullName>
    </submittedName>
</protein>
<feature type="compositionally biased region" description="Polar residues" evidence="1">
    <location>
        <begin position="22"/>
        <end position="36"/>
    </location>
</feature>
<keyword evidence="3" id="KW-1185">Reference proteome</keyword>
<sequence length="66" mass="7186">PEALPARHANTPARRAKDRSYSENSVSSFQGNHNNLNCPLHKSTLGRCGRSGVSRNLKQGVQTILS</sequence>
<accession>A0A392VRU9</accession>
<evidence type="ECO:0000313" key="3">
    <source>
        <dbReference type="Proteomes" id="UP000265520"/>
    </source>
</evidence>
<feature type="region of interest" description="Disordered" evidence="1">
    <location>
        <begin position="1"/>
        <end position="36"/>
    </location>
</feature>
<dbReference type="AlphaFoldDB" id="A0A392VRU9"/>
<evidence type="ECO:0000313" key="2">
    <source>
        <dbReference type="EMBL" id="MCI89150.1"/>
    </source>
</evidence>
<comment type="caution">
    <text evidence="2">The sequence shown here is derived from an EMBL/GenBank/DDBJ whole genome shotgun (WGS) entry which is preliminary data.</text>
</comment>
<dbReference type="Proteomes" id="UP000265520">
    <property type="component" value="Unassembled WGS sequence"/>
</dbReference>
<organism evidence="2 3">
    <name type="scientific">Trifolium medium</name>
    <dbReference type="NCBI Taxonomy" id="97028"/>
    <lineage>
        <taxon>Eukaryota</taxon>
        <taxon>Viridiplantae</taxon>
        <taxon>Streptophyta</taxon>
        <taxon>Embryophyta</taxon>
        <taxon>Tracheophyta</taxon>
        <taxon>Spermatophyta</taxon>
        <taxon>Magnoliopsida</taxon>
        <taxon>eudicotyledons</taxon>
        <taxon>Gunneridae</taxon>
        <taxon>Pentapetalae</taxon>
        <taxon>rosids</taxon>
        <taxon>fabids</taxon>
        <taxon>Fabales</taxon>
        <taxon>Fabaceae</taxon>
        <taxon>Papilionoideae</taxon>
        <taxon>50 kb inversion clade</taxon>
        <taxon>NPAAA clade</taxon>
        <taxon>Hologalegina</taxon>
        <taxon>IRL clade</taxon>
        <taxon>Trifolieae</taxon>
        <taxon>Trifolium</taxon>
    </lineage>
</organism>
<feature type="non-terminal residue" evidence="2">
    <location>
        <position position="1"/>
    </location>
</feature>
<name>A0A392VRU9_9FABA</name>